<sequence>MLLFMKICEHKIIRQTFPNHDPSSPMHHSKYNCLLLECFMLVMQNKPKNIIPEVLVFLYVLSAELLSCFSEIAKVSSLHISHRNYICVVSFSLYSHALSCLSQHHQEPFP</sequence>
<reference evidence="1 2" key="1">
    <citation type="submission" date="2021-07" db="EMBL/GenBank/DDBJ databases">
        <authorList>
            <person name="Palmer J.M."/>
        </authorList>
    </citation>
    <scope>NUCLEOTIDE SEQUENCE [LARGE SCALE GENOMIC DNA]</scope>
    <source>
        <strain evidence="1 2">AT_MEX2019</strain>
        <tissue evidence="1">Muscle</tissue>
    </source>
</reference>
<keyword evidence="2" id="KW-1185">Reference proteome</keyword>
<organism evidence="1 2">
    <name type="scientific">Ataeniobius toweri</name>
    <dbReference type="NCBI Taxonomy" id="208326"/>
    <lineage>
        <taxon>Eukaryota</taxon>
        <taxon>Metazoa</taxon>
        <taxon>Chordata</taxon>
        <taxon>Craniata</taxon>
        <taxon>Vertebrata</taxon>
        <taxon>Euteleostomi</taxon>
        <taxon>Actinopterygii</taxon>
        <taxon>Neopterygii</taxon>
        <taxon>Teleostei</taxon>
        <taxon>Neoteleostei</taxon>
        <taxon>Acanthomorphata</taxon>
        <taxon>Ovalentaria</taxon>
        <taxon>Atherinomorphae</taxon>
        <taxon>Cyprinodontiformes</taxon>
        <taxon>Goodeidae</taxon>
        <taxon>Ataeniobius</taxon>
    </lineage>
</organism>
<dbReference type="Proteomes" id="UP001345963">
    <property type="component" value="Unassembled WGS sequence"/>
</dbReference>
<evidence type="ECO:0000313" key="2">
    <source>
        <dbReference type="Proteomes" id="UP001345963"/>
    </source>
</evidence>
<accession>A0ABU7B4U9</accession>
<protein>
    <submittedName>
        <fullName evidence="1">Uncharacterized protein</fullName>
    </submittedName>
</protein>
<gene>
    <name evidence="1" type="ORF">ATANTOWER_025280</name>
</gene>
<name>A0ABU7B4U9_9TELE</name>
<dbReference type="EMBL" id="JAHUTI010039921">
    <property type="protein sequence ID" value="MED6244829.1"/>
    <property type="molecule type" value="Genomic_DNA"/>
</dbReference>
<evidence type="ECO:0000313" key="1">
    <source>
        <dbReference type="EMBL" id="MED6244829.1"/>
    </source>
</evidence>
<comment type="caution">
    <text evidence="1">The sequence shown here is derived from an EMBL/GenBank/DDBJ whole genome shotgun (WGS) entry which is preliminary data.</text>
</comment>
<proteinExistence type="predicted"/>